<evidence type="ECO:0000313" key="2">
    <source>
        <dbReference type="Proteomes" id="UP000327157"/>
    </source>
</evidence>
<dbReference type="PANTHER" id="PTHR47481">
    <property type="match status" value="1"/>
</dbReference>
<reference evidence="1 2" key="1">
    <citation type="submission" date="2019-09" db="EMBL/GenBank/DDBJ databases">
        <authorList>
            <person name="Ou C."/>
        </authorList>
    </citation>
    <scope>NUCLEOTIDE SEQUENCE [LARGE SCALE GENOMIC DNA]</scope>
    <source>
        <strain evidence="1">S2</strain>
        <tissue evidence="1">Leaf</tissue>
    </source>
</reference>
<reference evidence="2" key="2">
    <citation type="submission" date="2019-10" db="EMBL/GenBank/DDBJ databases">
        <title>A de novo genome assembly of a pear dwarfing rootstock.</title>
        <authorList>
            <person name="Wang F."/>
            <person name="Wang J."/>
            <person name="Li S."/>
            <person name="Zhang Y."/>
            <person name="Fang M."/>
            <person name="Ma L."/>
            <person name="Zhao Y."/>
            <person name="Jiang S."/>
        </authorList>
    </citation>
    <scope>NUCLEOTIDE SEQUENCE [LARGE SCALE GENOMIC DNA]</scope>
</reference>
<reference evidence="1 2" key="3">
    <citation type="submission" date="2019-11" db="EMBL/GenBank/DDBJ databases">
        <title>A de novo genome assembly of a pear dwarfing rootstock.</title>
        <authorList>
            <person name="Wang F."/>
            <person name="Wang J."/>
            <person name="Li S."/>
            <person name="Zhang Y."/>
            <person name="Fang M."/>
            <person name="Ma L."/>
            <person name="Zhao Y."/>
            <person name="Jiang S."/>
        </authorList>
    </citation>
    <scope>NUCLEOTIDE SEQUENCE [LARGE SCALE GENOMIC DNA]</scope>
    <source>
        <strain evidence="1">S2</strain>
        <tissue evidence="1">Leaf</tissue>
    </source>
</reference>
<proteinExistence type="predicted"/>
<dbReference type="Proteomes" id="UP000327157">
    <property type="component" value="Chromosome 3"/>
</dbReference>
<dbReference type="EMBL" id="SMOL01000402">
    <property type="protein sequence ID" value="KAB2615109.1"/>
    <property type="molecule type" value="Genomic_DNA"/>
</dbReference>
<dbReference type="Pfam" id="PF14223">
    <property type="entry name" value="Retrotran_gag_2"/>
    <property type="match status" value="1"/>
</dbReference>
<name>A0A5N5GHV4_9ROSA</name>
<comment type="caution">
    <text evidence="1">The sequence shown here is derived from an EMBL/GenBank/DDBJ whole genome shotgun (WGS) entry which is preliminary data.</text>
</comment>
<organism evidence="1 2">
    <name type="scientific">Pyrus ussuriensis x Pyrus communis</name>
    <dbReference type="NCBI Taxonomy" id="2448454"/>
    <lineage>
        <taxon>Eukaryota</taxon>
        <taxon>Viridiplantae</taxon>
        <taxon>Streptophyta</taxon>
        <taxon>Embryophyta</taxon>
        <taxon>Tracheophyta</taxon>
        <taxon>Spermatophyta</taxon>
        <taxon>Magnoliopsida</taxon>
        <taxon>eudicotyledons</taxon>
        <taxon>Gunneridae</taxon>
        <taxon>Pentapetalae</taxon>
        <taxon>rosids</taxon>
        <taxon>fabids</taxon>
        <taxon>Rosales</taxon>
        <taxon>Rosaceae</taxon>
        <taxon>Amygdaloideae</taxon>
        <taxon>Maleae</taxon>
        <taxon>Pyrus</taxon>
    </lineage>
</organism>
<dbReference type="PANTHER" id="PTHR47481:SF22">
    <property type="entry name" value="RETROTRANSPOSON GAG DOMAIN-CONTAINING PROTEIN"/>
    <property type="match status" value="1"/>
</dbReference>
<sequence length="268" mass="29836">MVNPNQLALTQSPISSLIPSVGNTVTVKLDDSNYVTWNFQMDLLLEGNGIIGFVDGSISCPKKFEDHNSVDGTVDTTMVIFDAYKIWKIHDKAFMTLIAATLSTSALSCIIGCQSSKEMWDNHRERFASVIRTRIVQMKIELQNIKKRPESIDQYLQRIKDSKDHLATLGVTISEEDIVIMALRGLPSEYNTIKVVIRGRENLVSLNELRSQLKAEEATLDEVHKQIPLMSAMYAQGAWGTYDQDIAHLQAAVPYPSTETVTDASGEG</sequence>
<dbReference type="OrthoDB" id="1166629at2759"/>
<gene>
    <name evidence="1" type="ORF">D8674_021697</name>
</gene>
<evidence type="ECO:0000313" key="1">
    <source>
        <dbReference type="EMBL" id="KAB2615109.1"/>
    </source>
</evidence>
<accession>A0A5N5GHV4</accession>
<protein>
    <submittedName>
        <fullName evidence="1">Uncharacterized protein</fullName>
    </submittedName>
</protein>
<dbReference type="AlphaFoldDB" id="A0A5N5GHV4"/>
<keyword evidence="2" id="KW-1185">Reference proteome</keyword>